<dbReference type="FunFam" id="1.10.1200.10:FF:000005">
    <property type="entry name" value="Nonribosomal peptide synthetase 1"/>
    <property type="match status" value="2"/>
</dbReference>
<evidence type="ECO:0000256" key="1">
    <source>
        <dbReference type="ARBA" id="ARBA00001957"/>
    </source>
</evidence>
<dbReference type="InterPro" id="IPR000873">
    <property type="entry name" value="AMP-dep_synth/lig_dom"/>
</dbReference>
<dbReference type="SUPFAM" id="SSF52777">
    <property type="entry name" value="CoA-dependent acyltransferases"/>
    <property type="match status" value="7"/>
</dbReference>
<dbReference type="GO" id="GO:0043041">
    <property type="term" value="P:amino acid activation for nonribosomal peptide biosynthetic process"/>
    <property type="evidence" value="ECO:0007669"/>
    <property type="project" value="TreeGrafter"/>
</dbReference>
<organism evidence="6 7">
    <name type="scientific">Hymenobacter actinosclerus</name>
    <dbReference type="NCBI Taxonomy" id="82805"/>
    <lineage>
        <taxon>Bacteria</taxon>
        <taxon>Pseudomonadati</taxon>
        <taxon>Bacteroidota</taxon>
        <taxon>Cytophagia</taxon>
        <taxon>Cytophagales</taxon>
        <taxon>Hymenobacteraceae</taxon>
        <taxon>Hymenobacter</taxon>
    </lineage>
</organism>
<evidence type="ECO:0000313" key="6">
    <source>
        <dbReference type="EMBL" id="SET96733.1"/>
    </source>
</evidence>
<dbReference type="Proteomes" id="UP000198697">
    <property type="component" value="Unassembled WGS sequence"/>
</dbReference>
<name>A0A1I0IKD1_9BACT</name>
<dbReference type="FunFam" id="3.40.50.980:FF:000001">
    <property type="entry name" value="Non-ribosomal peptide synthetase"/>
    <property type="match status" value="4"/>
</dbReference>
<dbReference type="InterPro" id="IPR010071">
    <property type="entry name" value="AA_adenyl_dom"/>
</dbReference>
<reference evidence="7" key="1">
    <citation type="submission" date="2016-10" db="EMBL/GenBank/DDBJ databases">
        <authorList>
            <person name="Varghese N."/>
            <person name="Submissions S."/>
        </authorList>
    </citation>
    <scope>NUCLEOTIDE SEQUENCE [LARGE SCALE GENOMIC DNA]</scope>
    <source>
        <strain evidence="7">DSM 15310</strain>
    </source>
</reference>
<dbReference type="PROSITE" id="PS00455">
    <property type="entry name" value="AMP_BINDING"/>
    <property type="match status" value="4"/>
</dbReference>
<dbReference type="GO" id="GO:0003824">
    <property type="term" value="F:catalytic activity"/>
    <property type="evidence" value="ECO:0007669"/>
    <property type="project" value="InterPro"/>
</dbReference>
<evidence type="ECO:0000259" key="5">
    <source>
        <dbReference type="PROSITE" id="PS50075"/>
    </source>
</evidence>
<dbReference type="InterPro" id="IPR036736">
    <property type="entry name" value="ACP-like_sf"/>
</dbReference>
<dbReference type="OrthoDB" id="4317020at2"/>
<dbReference type="Pfam" id="PF00975">
    <property type="entry name" value="Thioesterase"/>
    <property type="match status" value="1"/>
</dbReference>
<proteinExistence type="inferred from homology"/>
<dbReference type="FunFam" id="3.30.300.30:FF:000010">
    <property type="entry name" value="Enterobactin synthetase component F"/>
    <property type="match status" value="1"/>
</dbReference>
<evidence type="ECO:0000313" key="7">
    <source>
        <dbReference type="Proteomes" id="UP000198697"/>
    </source>
</evidence>
<dbReference type="InterPro" id="IPR020802">
    <property type="entry name" value="TesA-like"/>
</dbReference>
<dbReference type="FunFam" id="2.30.38.10:FF:000001">
    <property type="entry name" value="Non-ribosomal peptide synthetase PvdI"/>
    <property type="match status" value="2"/>
</dbReference>
<feature type="domain" description="Carrier" evidence="5">
    <location>
        <begin position="3920"/>
        <end position="3995"/>
    </location>
</feature>
<dbReference type="GO" id="GO:0005829">
    <property type="term" value="C:cytosol"/>
    <property type="evidence" value="ECO:0007669"/>
    <property type="project" value="TreeGrafter"/>
</dbReference>
<dbReference type="SUPFAM" id="SSF47336">
    <property type="entry name" value="ACP-like"/>
    <property type="match status" value="4"/>
</dbReference>
<dbReference type="InterPro" id="IPR001031">
    <property type="entry name" value="Thioesterase"/>
</dbReference>
<dbReference type="FunFam" id="3.40.50.12780:FF:000012">
    <property type="entry name" value="Non-ribosomal peptide synthetase"/>
    <property type="match status" value="2"/>
</dbReference>
<dbReference type="GO" id="GO:0044550">
    <property type="term" value="P:secondary metabolite biosynthetic process"/>
    <property type="evidence" value="ECO:0007669"/>
    <property type="project" value="UniProtKB-ARBA"/>
</dbReference>
<dbReference type="InterPro" id="IPR006162">
    <property type="entry name" value="Ppantetheine_attach_site"/>
</dbReference>
<dbReference type="GO" id="GO:0072330">
    <property type="term" value="P:monocarboxylic acid biosynthetic process"/>
    <property type="evidence" value="ECO:0007669"/>
    <property type="project" value="UniProtKB-ARBA"/>
</dbReference>
<dbReference type="SMART" id="SM00824">
    <property type="entry name" value="PKS_TE"/>
    <property type="match status" value="1"/>
</dbReference>
<dbReference type="InterPro" id="IPR020806">
    <property type="entry name" value="PKS_PP-bd"/>
</dbReference>
<dbReference type="GO" id="GO:0031177">
    <property type="term" value="F:phosphopantetheine binding"/>
    <property type="evidence" value="ECO:0007669"/>
    <property type="project" value="InterPro"/>
</dbReference>
<dbReference type="CDD" id="cd12117">
    <property type="entry name" value="A_NRPS_Srf_like"/>
    <property type="match status" value="1"/>
</dbReference>
<dbReference type="InterPro" id="IPR020845">
    <property type="entry name" value="AMP-binding_CS"/>
</dbReference>
<evidence type="ECO:0000256" key="4">
    <source>
        <dbReference type="ARBA" id="ARBA00022553"/>
    </source>
</evidence>
<dbReference type="Gene3D" id="3.30.559.30">
    <property type="entry name" value="Nonribosomal peptide synthetase, condensation domain"/>
    <property type="match status" value="4"/>
</dbReference>
<dbReference type="InterPro" id="IPR045851">
    <property type="entry name" value="AMP-bd_C_sf"/>
</dbReference>
<dbReference type="PANTHER" id="PTHR45527:SF1">
    <property type="entry name" value="FATTY ACID SYNTHASE"/>
    <property type="match status" value="1"/>
</dbReference>
<dbReference type="Gene3D" id="3.40.50.1820">
    <property type="entry name" value="alpha/beta hydrolase"/>
    <property type="match status" value="1"/>
</dbReference>
<dbReference type="SMART" id="SM00823">
    <property type="entry name" value="PKS_PP"/>
    <property type="match status" value="4"/>
</dbReference>
<feature type="domain" description="Carrier" evidence="5">
    <location>
        <begin position="767"/>
        <end position="842"/>
    </location>
</feature>
<dbReference type="SUPFAM" id="SSF53474">
    <property type="entry name" value="alpha/beta-Hydrolases"/>
    <property type="match status" value="1"/>
</dbReference>
<dbReference type="InterPro" id="IPR009081">
    <property type="entry name" value="PP-bd_ACP"/>
</dbReference>
<gene>
    <name evidence="6" type="ORF">SAMN04487998_3314</name>
</gene>
<keyword evidence="4" id="KW-0597">Phosphoprotein</keyword>
<keyword evidence="7" id="KW-1185">Reference proteome</keyword>
<keyword evidence="3" id="KW-0596">Phosphopantetheine</keyword>
<dbReference type="STRING" id="82805.SAMN04487998_3314"/>
<protein>
    <submittedName>
        <fullName evidence="6">Amino acid adenylation domain-containing protein</fullName>
    </submittedName>
</protein>
<dbReference type="Pfam" id="PF00668">
    <property type="entry name" value="Condensation"/>
    <property type="match status" value="3"/>
</dbReference>
<evidence type="ECO:0000256" key="2">
    <source>
        <dbReference type="ARBA" id="ARBA00006432"/>
    </source>
</evidence>
<dbReference type="RefSeq" id="WP_092773626.1">
    <property type="nucleotide sequence ID" value="NZ_FOHS01000005.1"/>
</dbReference>
<dbReference type="EMBL" id="FOHS01000005">
    <property type="protein sequence ID" value="SET96733.1"/>
    <property type="molecule type" value="Genomic_DNA"/>
</dbReference>
<dbReference type="Gene3D" id="3.40.50.12780">
    <property type="entry name" value="N-terminal domain of ligase-like"/>
    <property type="match status" value="1"/>
</dbReference>
<dbReference type="NCBIfam" id="NF003417">
    <property type="entry name" value="PRK04813.1"/>
    <property type="match status" value="4"/>
</dbReference>
<feature type="domain" description="Carrier" evidence="5">
    <location>
        <begin position="2870"/>
        <end position="2945"/>
    </location>
</feature>
<dbReference type="Gene3D" id="3.30.300.30">
    <property type="match status" value="4"/>
</dbReference>
<dbReference type="PROSITE" id="PS50075">
    <property type="entry name" value="CARRIER"/>
    <property type="match status" value="4"/>
</dbReference>
<comment type="similarity">
    <text evidence="2">Belongs to the ATP-dependent AMP-binding enzyme family.</text>
</comment>
<dbReference type="SUPFAM" id="SSF56801">
    <property type="entry name" value="Acetyl-CoA synthetase-like"/>
    <property type="match status" value="4"/>
</dbReference>
<accession>A0A1I0IKD1</accession>
<comment type="cofactor">
    <cofactor evidence="1">
        <name>pantetheine 4'-phosphate</name>
        <dbReference type="ChEBI" id="CHEBI:47942"/>
    </cofactor>
</comment>
<dbReference type="InterPro" id="IPR001242">
    <property type="entry name" value="Condensation_dom"/>
</dbReference>
<dbReference type="CDD" id="cd19531">
    <property type="entry name" value="LCL_NRPS-like"/>
    <property type="match status" value="3"/>
</dbReference>
<dbReference type="PANTHER" id="PTHR45527">
    <property type="entry name" value="NONRIBOSOMAL PEPTIDE SYNTHETASE"/>
    <property type="match status" value="1"/>
</dbReference>
<dbReference type="Gene3D" id="2.30.38.10">
    <property type="entry name" value="Luciferase, Domain 3"/>
    <property type="match status" value="3"/>
</dbReference>
<feature type="domain" description="Carrier" evidence="5">
    <location>
        <begin position="1817"/>
        <end position="1894"/>
    </location>
</feature>
<evidence type="ECO:0000256" key="3">
    <source>
        <dbReference type="ARBA" id="ARBA00022450"/>
    </source>
</evidence>
<sequence>MYEVLISPDENLTYWVDKLTASSSSGFYELAESAADSTTPRGRLLLPVPASLTAQLLACAKGKDLNVYKLGLAALAILLHKYTLHEELLLTTTDLSLQAGKPAGPGLQFVCLTVKEDDSPKSLLARLHQELEQNLARQQFDYAALVAEQFSQPALARLAFATGFHYAPLNPWQSDLDKVQLLCKLDRDEEILRLEIDYDTACYSARAVELLAQQLLRTLELLTADLAQPVAALNPLTALDQELILGPFNNTERVFPTASVIEQFEWQAAATPDAVAVKSNGLTLTYRELNERGNQVAHYLRNECGLQHQEKVAVMVHRSERIIIGIIGILKAGGWYIPIDLSSPPERIQFFISDSECRLVLTEAELLTAGLTGAGSQLFCVEDCLDQPIDTPARHLADFDLAYMIYTSGTTGKPKGALVYHLSLANHVNWFRRQFALTPSDSTMLINSYSFDGCYSYIWATLTAGGTLHVPTDTFFDPDQTLAYIKQQGVTFLKVVPSTFGVLVNSRTFNEDPTACRTVRVIKQGGETINVKNLRKYLGHYPHVVLGNHYGATEATIGSVAHWLTRESMDEFAARPVLGSPFDNQQIYVLDPQNQLLPVGVSGQICIGGIGVGNGYYNRPELTAAKFIANPFGEGRLYKTGDQGRWLPDGTLAFSGRIDNQVKIRGFRIELDEIAETLKLYGPVRDAVALVHEVDGQPQLAVYFAAEAALALAELQEHLRSQLPDYMLPAYYVPVATIPLTPNGKLDKHALPDAEAHRLHSEQARVAPATETEAQLLSMWQEILNLQHLGTTDNFFEIGGHSLKATQLVAQIHRAFNVRLPLRTIFLRPTIQQLATALAEADTEQYHALRPVPPQPHYELSHAQMRLWVITGLEPGQIAYNIPHAVELRGELNVAAMAQAFTALIDRHEVLRTVFPIIDGVPRQRVVKVEEFGFALQIDDLRGHMEADAEASRLARNEAQTVFDLAAGPLVKARLLQLTATRTVLLFTLHHIVSDGWSTQVLFRDILTLYRDFQRAEPCSLRPLPVQYKDVTAWQNQQLRSEQMQVHRAYWLKQFEGELPVLELPTDFARPKAACYEGDYRTLTLDGALSQQLTHFAAARGVSMFMLLLAGVKTLLYRYTGQKDIIVGSPIAGREHADLADQVGFYVNTLPIRSQLSGEATFGQYLTQIQEHLLRAYQHQAHPFDELIDQLNLPRDNGHSPLFDVLVVMQNNGSERDDLFAQSEFEAVPYNNDNPTSKFDLTIDCAEETEGLVIGIEYRTAIFTAARVERMLLHLAALLRHVMQQPDTALDAIPYLAVAERAELLDLAGSTAPVPVTHTVSTLFAAQAARTPNALAIADERRQLSYNQLNDRTTRLANYLRQEHGIRHEDVVATVMQRGTDFVVSMLATLKADAAYLPLEAHTPVERIRELLAYTQARVVVTDNPAMSAALAPTPVVCLPMLDLSTESWAAPLPASQATTNSLAYVMFTSGSTGRPKGVMIEHRSIIRLVRDTDYTRFDERLRVLQTGSLAFDAATFEIWGPLLHGGQLHLLSLESLLDTEHLRRSIREKGITQMWFTSSWFNQLADEQPDVFSGLEQVLVGGEALSARHLARVQQYCPQLQIINGYGPTENTTFSVCGAVATPATAPVPLGRPIANSIAYVVDGRGNLVPKGVPGELWLGGEGLARGYWQDAERTRQQFVPNPFGAGRLYRSGDLARWGEDGQLEFLGRVDNQIKIRGFRIEPDEIAEVLRGHSLVKDAVVTVHLTATGEKFLAGYFSAEDDLSAEAVRRYLQELLPAYMVPAALLALPELPLNANGKIDRKALPAPTFTTPDYVPPTTGDEQVLAQLWAEVLGLDAEAISAEANFFELGGHSLKAIKLVGLVHRRLGVALSLAQVFELPTIRLQAACLAASDHTAYQAIEPAPVQQTYSLSSAQSRLYFLQRFEPTSTAYNVPGILALPAGADSPAHLQAALQALVARHDSLRTSFEDQQGTVVQRVQAEVDISVAELPVGSDASTALADFVRPFDLGQAPLLRAAYLPAFAGQPAQLLFDVHHIVTDGLSQAILQAELLTLLQGKPLSGAVLQYKDYLGWQASPARSTQLQAQQSYWQAAFADERPILQLPTDFARPEQYSSAGAEVSLTLSSEETAGLHALCRRHDVTPYMAMLAVWSVLLTKLSGQADVTVGTPVAGRVHPDAKQIVGLFVNTLPLRSLPSGDKLIADYLREVKLTALGAFEHQEYPFEELVEYVGGGRDMSRNPLFDTAFGLLSEGEFAHDVDALSSTPSFDPHTTVSKFDLNLRALEVADRLYLSLTYATSLFRPATILRLVAQLRQLLGQLAADSTGYLADLSLLSDAEQEQVLRKFNQTEASFATAGRTYNELFTFQVELTPKSVAVVDETGSLTYRELNAAANRLAAALRRRGVGRNSLVGILLPPSVQTIVAILAVYKAGAAYVPLDQALPSERIGHILEDSQVRLLLADQTSLARLGAAPVEVLDVDDPGLADESSDEQPLRNTPEDLAYVIYTSGSTGKPKGVMVRQRNLVNYVSWYVAYTGCHAADRTVLTGSYSFDFAMTLIFPILTVGGQLHLVPKETFLSPIELGTYIQHHGISFLKLTPTLFSVLLKSPAFRPEWLAGIRHLMLGGELLNVADLRSFFRLYPDKYVINHYGPTETTVGSVCRTFTAADMASLGAEVAIGQPINNLRAYVLDAWQQPVPVGVIGQLYMGGAGVAAGYLHRPELTAERFIASPFVVGDTLYATGDLVKWLPDGTLVCLGRADHQVKIRGHRVELGEIERVLTSHTLVGEACVSLRRDADGDLLLAAFVTAPTAGLSSEQLRRYAQSTLPEYMVPAYIGLLDVLPMTPNGKLDRQCLDQLPLEMQHHSTAADYEPPVTITEQQVQAVWETVLNQRPVSVTANFFEMGGHSLKALKTTMLIHRETGVEVPLRQFFQQPTIRQLATWLDGQARGTYDDIPLAPLLPYYPLSHAQMRLWVLQQLDEQQTSYNTPASWLLRGPLDVALLRSCFQALVNRHEILRTVFRIVDGEPRQVVLALDELPVFFRVQDLSDQPEPWQQVQPLLRELANRVFDLAQGPLLHVTLLRLSAAETVLSLNLHHIVSDGWSVPILHQELLTRYRTGLAGEALDLPALPIQYKDYAYWQHQNLVNGRDAAHLDYWRTKLSGELPVLALPEDFPRPAVKTFNGDYFQYVVSHTLADRLDSLAHAQQASPLLLLLAALKTLFFRYTGQPDIILGTPVAGREKIGLSQQLGLYVNTLALRTQLDGERSFTETLRQERDNALEAFEHRHFPFDQVISELRTQFDPSRSALFDVMVVYQNAGERQGVGLALEGLELEELSEEFNGSKFDMTLVARRVEEGLQFHIEYNTDIYAETSLRRLLAHFEQLLTSIAANADTPLTELNYLDPEEREQVLSGFNQTHHDGALLNSIHAYVEQQVALRPEQPALLFPTGQLSYRQLNEQANQLANWLRQEHGVGANQTVAFVLPRSEWQVITVLGILKAGAAFLPIDPSYPAERVHFILNDARPVLTLVDATAQVPAGYTGLVQVLSELRLSLAKQPTHNPVSTTRPTDLAYIIYTSGSTGTPKGVMIEHRGNMNMVSDQVRRFEIAPSDRCLQFASISFDASVYEMFMSLYTGAGLVLLTPELIANPAHCLDYLQQQQVTVATLPPVYLASLDRERVGQLLRVLITAGEAPNPADARYLGQRLSYYNAYGPTEYSVCATTYRVTGAESVVPIGQPIANTQALVLDAQQQPLPVGVWGELYLSGVGCARGYVGQPELTAQRFLPNPSQPGQTMYRTGDVARWRVDGQLEFRGRVDHQVKIRGYRVELSEIEQLLLTHPAVAQAVVTYAKGDAGTDQLRAYVVASGGVGQPELKFWLAERLPHYMVPTYYCLLVELPVTSNGKVDLRALPQPTVGSGRRAEAVAPATNTERVMASLWEQVLQLPQVGVTDNFYDLGGQSILAMRLIGRIWKTFGVNVSIRDIMHHATIREQAALLTGNTPTKGLLLPLSRGLPGQPVLFMLPPVVGTAAMYQPLARLVGQAGINCYGLQHRGFDDPNEAFDANIEQMAQSFAQEITSVVAGGQLVFLLGYSMGALLAAETARVLEAALFEVELILIDNEPLAASRQLEAAETDGHSADDELLSELLQAHMPAETQAGLVGERMRQLLRHNLQLLHAYRPSMRLAAPLLLLEAADSERSAGRMLRWQDFTSGPVRHQAIAGHHFSLFEAPHLPALADHILRSTALHSVHIPSTLA</sequence>
<dbReference type="Pfam" id="PF00501">
    <property type="entry name" value="AMP-binding"/>
    <property type="match status" value="4"/>
</dbReference>
<dbReference type="InterPro" id="IPR023213">
    <property type="entry name" value="CAT-like_dom_sf"/>
</dbReference>
<dbReference type="PROSITE" id="PS00012">
    <property type="entry name" value="PHOSPHOPANTETHEINE"/>
    <property type="match status" value="3"/>
</dbReference>
<dbReference type="InterPro" id="IPR029058">
    <property type="entry name" value="AB_hydrolase_fold"/>
</dbReference>
<dbReference type="NCBIfam" id="TIGR01733">
    <property type="entry name" value="AA-adenyl-dom"/>
    <property type="match status" value="4"/>
</dbReference>
<dbReference type="InterPro" id="IPR042099">
    <property type="entry name" value="ANL_N_sf"/>
</dbReference>
<dbReference type="Gene3D" id="1.10.1200.10">
    <property type="entry name" value="ACP-like"/>
    <property type="match status" value="4"/>
</dbReference>
<dbReference type="Pfam" id="PF00550">
    <property type="entry name" value="PP-binding"/>
    <property type="match status" value="4"/>
</dbReference>
<dbReference type="Pfam" id="PF13193">
    <property type="entry name" value="AMP-binding_C"/>
    <property type="match status" value="2"/>
</dbReference>
<dbReference type="CDD" id="cd05930">
    <property type="entry name" value="A_NRPS"/>
    <property type="match status" value="3"/>
</dbReference>
<dbReference type="Gene3D" id="3.30.559.10">
    <property type="entry name" value="Chloramphenicol acetyltransferase-like domain"/>
    <property type="match status" value="3"/>
</dbReference>
<dbReference type="FunFam" id="1.10.1200.10:FF:000016">
    <property type="entry name" value="Non-ribosomal peptide synthase"/>
    <property type="match status" value="1"/>
</dbReference>
<dbReference type="SMART" id="SM01294">
    <property type="entry name" value="PKS_PP_betabranch"/>
    <property type="match status" value="1"/>
</dbReference>
<dbReference type="Gene3D" id="3.40.50.980">
    <property type="match status" value="6"/>
</dbReference>
<dbReference type="InterPro" id="IPR025110">
    <property type="entry name" value="AMP-bd_C"/>
</dbReference>